<dbReference type="PRINTS" id="PR01490">
    <property type="entry name" value="RTXTOXIND"/>
</dbReference>
<evidence type="ECO:0000313" key="2">
    <source>
        <dbReference type="Proteomes" id="UP000299580"/>
    </source>
</evidence>
<dbReference type="PANTHER" id="PTHR39431:SF1">
    <property type="entry name" value="FRPA_C-RELATED PROTEIN"/>
    <property type="match status" value="1"/>
</dbReference>
<accession>A0A4P8QTV2</accession>
<gene>
    <name evidence="1" type="ORF">EH207_17200</name>
</gene>
<dbReference type="EMBL" id="CP034035">
    <property type="protein sequence ID" value="QCR10086.1"/>
    <property type="molecule type" value="Genomic_DNA"/>
</dbReference>
<dbReference type="RefSeq" id="WP_137715077.1">
    <property type="nucleotide sequence ID" value="NZ_CP034035.1"/>
</dbReference>
<protein>
    <recommendedName>
        <fullName evidence="3">Calcium-binding protein</fullName>
    </recommendedName>
</protein>
<evidence type="ECO:0000313" key="1">
    <source>
        <dbReference type="EMBL" id="QCR10086.1"/>
    </source>
</evidence>
<dbReference type="AlphaFoldDB" id="A0A4P8QTV2"/>
<dbReference type="OrthoDB" id="9775513at2"/>
<dbReference type="PANTHER" id="PTHR39431">
    <property type="entry name" value="FRPA/C-RELATED PROTEIN"/>
    <property type="match status" value="1"/>
</dbReference>
<dbReference type="KEGG" id="brb:EH207_17200"/>
<name>A0A4P8QTV2_9GAMM</name>
<dbReference type="Proteomes" id="UP000299580">
    <property type="component" value="Chromosome"/>
</dbReference>
<keyword evidence="2" id="KW-1185">Reference proteome</keyword>
<organism evidence="1 2">
    <name type="scientific">Brenneria rubrifaciens</name>
    <dbReference type="NCBI Taxonomy" id="55213"/>
    <lineage>
        <taxon>Bacteria</taxon>
        <taxon>Pseudomonadati</taxon>
        <taxon>Pseudomonadota</taxon>
        <taxon>Gammaproteobacteria</taxon>
        <taxon>Enterobacterales</taxon>
        <taxon>Pectobacteriaceae</taxon>
        <taxon>Brenneria</taxon>
    </lineage>
</organism>
<evidence type="ECO:0008006" key="3">
    <source>
        <dbReference type="Google" id="ProtNLM"/>
    </source>
</evidence>
<sequence length="158" mass="17583">MHDKWCGTVVNSANFDMVEKFFNVSLPPGTYTKTDILHRFGYIDPQTGEGVGNGNGDGRMSNGNELFGNHTMLSNGQKADNGFKALAEYDHNSDNIIEAQNLAYDTLQIETRMAIDGKTIHLNPGMNLTAEIKTGKRCLIEFITRPIQRSATESLRER</sequence>
<reference evidence="1 2" key="1">
    <citation type="submission" date="2018-11" db="EMBL/GenBank/DDBJ databases">
        <title>Genome sequences of Brenneria nigrifluens and Brenneria rubrifaciens.</title>
        <authorList>
            <person name="Poret-Peterson A.T."/>
            <person name="McClean A.E."/>
            <person name="Kluepfel D.A."/>
        </authorList>
    </citation>
    <scope>NUCLEOTIDE SEQUENCE [LARGE SCALE GENOMIC DNA]</scope>
    <source>
        <strain evidence="1 2">6D370</strain>
    </source>
</reference>
<proteinExistence type="predicted"/>